<feature type="compositionally biased region" description="Low complexity" evidence="6">
    <location>
        <begin position="2944"/>
        <end position="2955"/>
    </location>
</feature>
<dbReference type="InterPro" id="IPR036770">
    <property type="entry name" value="Ankyrin_rpt-contain_sf"/>
</dbReference>
<dbReference type="InterPro" id="IPR004087">
    <property type="entry name" value="KH_dom"/>
</dbReference>
<evidence type="ECO:0000259" key="7">
    <source>
        <dbReference type="SMART" id="SM00322"/>
    </source>
</evidence>
<evidence type="ECO:0000256" key="1">
    <source>
        <dbReference type="ARBA" id="ARBA00022737"/>
    </source>
</evidence>
<feature type="region of interest" description="Disordered" evidence="6">
    <location>
        <begin position="2236"/>
        <end position="2270"/>
    </location>
</feature>
<feature type="region of interest" description="Disordered" evidence="6">
    <location>
        <begin position="2670"/>
        <end position="2694"/>
    </location>
</feature>
<feature type="compositionally biased region" description="Low complexity" evidence="6">
    <location>
        <begin position="2966"/>
        <end position="2977"/>
    </location>
</feature>
<dbReference type="InterPro" id="IPR051631">
    <property type="entry name" value="Ankyrin-KH/SAM_domain"/>
</dbReference>
<feature type="repeat" description="ANK" evidence="4">
    <location>
        <begin position="328"/>
        <end position="360"/>
    </location>
</feature>
<dbReference type="Proteomes" id="UP000275846">
    <property type="component" value="Unassembled WGS sequence"/>
</dbReference>
<keyword evidence="5" id="KW-0694">RNA-binding</keyword>
<keyword evidence="3" id="KW-0175">Coiled coil</keyword>
<feature type="compositionally biased region" description="Low complexity" evidence="6">
    <location>
        <begin position="2254"/>
        <end position="2270"/>
    </location>
</feature>
<feature type="compositionally biased region" description="Polar residues" evidence="6">
    <location>
        <begin position="2406"/>
        <end position="2420"/>
    </location>
</feature>
<feature type="repeat" description="ANK" evidence="4">
    <location>
        <begin position="1425"/>
        <end position="1457"/>
    </location>
</feature>
<feature type="repeat" description="ANK" evidence="4">
    <location>
        <begin position="95"/>
        <end position="127"/>
    </location>
</feature>
<dbReference type="Gene3D" id="3.30.1370.10">
    <property type="entry name" value="K Homology domain, type 1"/>
    <property type="match status" value="1"/>
</dbReference>
<dbReference type="GO" id="GO:0005737">
    <property type="term" value="C:cytoplasm"/>
    <property type="evidence" value="ECO:0007669"/>
    <property type="project" value="TreeGrafter"/>
</dbReference>
<feature type="region of interest" description="Disordered" evidence="6">
    <location>
        <begin position="2085"/>
        <end position="2139"/>
    </location>
</feature>
<feature type="compositionally biased region" description="Low complexity" evidence="6">
    <location>
        <begin position="3248"/>
        <end position="3264"/>
    </location>
</feature>
<feature type="region of interest" description="Disordered" evidence="6">
    <location>
        <begin position="2917"/>
        <end position="3009"/>
    </location>
</feature>
<feature type="repeat" description="ANK" evidence="4">
    <location>
        <begin position="461"/>
        <end position="493"/>
    </location>
</feature>
<dbReference type="PROSITE" id="PS50297">
    <property type="entry name" value="ANK_REP_REGION"/>
    <property type="match status" value="17"/>
</dbReference>
<feature type="region of interest" description="Disordered" evidence="6">
    <location>
        <begin position="1946"/>
        <end position="1994"/>
    </location>
</feature>
<dbReference type="Pfam" id="PF00013">
    <property type="entry name" value="KH_1"/>
    <property type="match status" value="1"/>
</dbReference>
<gene>
    <name evidence="8" type="ORF">SSLN_LOCUS71</name>
</gene>
<dbReference type="FunFam" id="1.25.40.20:FF:000398">
    <property type="entry name" value="ankyrin repeat and KH domain-containing protein 1 isoform X3"/>
    <property type="match status" value="1"/>
</dbReference>
<dbReference type="Pfam" id="PF00023">
    <property type="entry name" value="Ank"/>
    <property type="match status" value="1"/>
</dbReference>
<feature type="repeat" description="ANK" evidence="4">
    <location>
        <begin position="395"/>
        <end position="427"/>
    </location>
</feature>
<feature type="repeat" description="ANK" evidence="4">
    <location>
        <begin position="295"/>
        <end position="327"/>
    </location>
</feature>
<feature type="compositionally biased region" description="Low complexity" evidence="6">
    <location>
        <begin position="2431"/>
        <end position="2445"/>
    </location>
</feature>
<dbReference type="Pfam" id="PF13637">
    <property type="entry name" value="Ank_4"/>
    <property type="match status" value="2"/>
</dbReference>
<feature type="compositionally biased region" description="Polar residues" evidence="6">
    <location>
        <begin position="1981"/>
        <end position="1994"/>
    </location>
</feature>
<evidence type="ECO:0000313" key="9">
    <source>
        <dbReference type="Proteomes" id="UP000275846"/>
    </source>
</evidence>
<dbReference type="WBParaSite" id="SSLN_0000007301-mRNA-1">
    <property type="protein sequence ID" value="SSLN_0000007301-mRNA-1"/>
    <property type="gene ID" value="SSLN_0000007301"/>
</dbReference>
<dbReference type="FunFam" id="1.25.40.20:FF:000131">
    <property type="entry name" value="ankyrin repeat domain-containing protein 17 isoform X1"/>
    <property type="match status" value="1"/>
</dbReference>
<feature type="region of interest" description="Disordered" evidence="6">
    <location>
        <begin position="679"/>
        <end position="740"/>
    </location>
</feature>
<feature type="repeat" description="ANK" evidence="4">
    <location>
        <begin position="129"/>
        <end position="161"/>
    </location>
</feature>
<evidence type="ECO:0000313" key="8">
    <source>
        <dbReference type="EMBL" id="VDL81391.1"/>
    </source>
</evidence>
<dbReference type="PROSITE" id="PS50084">
    <property type="entry name" value="KH_TYPE_1"/>
    <property type="match status" value="1"/>
</dbReference>
<dbReference type="SUPFAM" id="SSF54791">
    <property type="entry name" value="Eukaryotic type KH-domain (KH-domain type I)"/>
    <property type="match status" value="1"/>
</dbReference>
<dbReference type="Gene3D" id="1.25.40.20">
    <property type="entry name" value="Ankyrin repeat-containing domain"/>
    <property type="match status" value="7"/>
</dbReference>
<evidence type="ECO:0000256" key="5">
    <source>
        <dbReference type="PROSITE-ProRule" id="PRU00117"/>
    </source>
</evidence>
<feature type="repeat" description="ANK" evidence="4">
    <location>
        <begin position="1259"/>
        <end position="1291"/>
    </location>
</feature>
<dbReference type="Pfam" id="PF12796">
    <property type="entry name" value="Ank_2"/>
    <property type="match status" value="7"/>
</dbReference>
<feature type="region of interest" description="Disordered" evidence="6">
    <location>
        <begin position="2557"/>
        <end position="2602"/>
    </location>
</feature>
<dbReference type="InterPro" id="IPR036612">
    <property type="entry name" value="KH_dom_type_1_sf"/>
</dbReference>
<protein>
    <submittedName>
        <fullName evidence="10">ANK_REP_REGION domain-containing protein</fullName>
    </submittedName>
</protein>
<feature type="compositionally biased region" description="Basic and acidic residues" evidence="6">
    <location>
        <begin position="1794"/>
        <end position="1803"/>
    </location>
</feature>
<feature type="compositionally biased region" description="Polar residues" evidence="6">
    <location>
        <begin position="2997"/>
        <end position="3009"/>
    </location>
</feature>
<evidence type="ECO:0000256" key="2">
    <source>
        <dbReference type="ARBA" id="ARBA00023043"/>
    </source>
</evidence>
<feature type="compositionally biased region" description="Basic and acidic residues" evidence="6">
    <location>
        <begin position="2033"/>
        <end position="2042"/>
    </location>
</feature>
<evidence type="ECO:0000256" key="6">
    <source>
        <dbReference type="SAM" id="MobiDB-lite"/>
    </source>
</evidence>
<feature type="region of interest" description="Disordered" evidence="6">
    <location>
        <begin position="3138"/>
        <end position="3162"/>
    </location>
</feature>
<dbReference type="STRING" id="70667.A0A183S773"/>
<feature type="compositionally biased region" description="Polar residues" evidence="6">
    <location>
        <begin position="2978"/>
        <end position="2988"/>
    </location>
</feature>
<dbReference type="PROSITE" id="PS50088">
    <property type="entry name" value="ANK_REPEAT"/>
    <property type="match status" value="18"/>
</dbReference>
<dbReference type="GO" id="GO:0003723">
    <property type="term" value="F:RNA binding"/>
    <property type="evidence" value="ECO:0007669"/>
    <property type="project" value="UniProtKB-UniRule"/>
</dbReference>
<feature type="region of interest" description="Disordered" evidence="6">
    <location>
        <begin position="3227"/>
        <end position="3278"/>
    </location>
</feature>
<dbReference type="EMBL" id="UYSU01000033">
    <property type="protein sequence ID" value="VDL81391.1"/>
    <property type="molecule type" value="Genomic_DNA"/>
</dbReference>
<feature type="repeat" description="ANK" evidence="4">
    <location>
        <begin position="195"/>
        <end position="227"/>
    </location>
</feature>
<feature type="compositionally biased region" description="Low complexity" evidence="6">
    <location>
        <begin position="3066"/>
        <end position="3093"/>
    </location>
</feature>
<feature type="compositionally biased region" description="Polar residues" evidence="6">
    <location>
        <begin position="2098"/>
        <end position="2139"/>
    </location>
</feature>
<dbReference type="PRINTS" id="PR01415">
    <property type="entry name" value="ANKYRIN"/>
</dbReference>
<feature type="compositionally biased region" description="Basic residues" evidence="6">
    <location>
        <begin position="2019"/>
        <end position="2032"/>
    </location>
</feature>
<sequence>MQFDDSVTEICPETNRNLRKFLQAARIENMFLKDGRPITDPEVWNEISKEVLIPSLADEHGRTISLSEACLSGDEEAVKLFLSSGECDVNEIGIDGETVLACAVSKNAVPIVELLLQRGADPNPKEKKVESVPLIEAAKDGHTDVVRLLLQYGASVSQVSNNGYTALHYAATNGHLDCVRLLLQYKSPLEVQNENGHTPLMEAASNGHIEVARCLIEHGAYINTYSTEFKESALTLASYKGHADMVNFLLENGADHEHRTDEMHTPLMEAAMEGHVEVARLLLAHGANVNIPQDSFESPLTLAACGGHTELAHLLLGYEADIEEVNDEGYTPLMEAAREGHEETVALLLAAGADVNAKTDETQETALTLAACGGFIEVCDMLLNSNADIEVGSAGCSTPLMEAAQEGHLELVRRLLQRGANVNAMTATGDTALHYAAENGHVKVCKELLNWRAVFGALVEGCKTPLMKAARAGHLEVVQLFVEWGVPVNQTTSRNDATALSLACNGGHINVVEYLLKHGADPQHQLSDGCTMLIEAARSGSPSVMRLILDFPKSLSQSLVPPSLPQSNQQLTVQQIHNGPSVNTVGMMPPPLPVGATANGVLDQLVVGPIHGTGHPSAAAVETVRQALNTQQAPSRLNAALANAYAVGWAAGAAAYAQQPQQQQQNQATTVSVSAEVHSCGSSGSVTASSAQGATHPQNQQGLPQKGMRFSQTPGTRGLLPKNSELTAAGDSADSAPTNLKSGEKTSALVEAYQSQPAVDSSSMGSTCPSSSMYTDELGSELLALFQELMPDLKADKAELLRRIEAMMCPRASRSPVGHHQTNACSIVNTSFETAALRHLVKQQKLFQQTDAVAHGDSASVDTAVVEFPQGTENLFSPPPPPPPSDLNQWDAFSPLHEGFTGGPIDYTSVAAGDANLSLAGTEGAEESVNKKQFSAIGSNSSASSSSSSTTECSSSASSAFSISTQLVDASAPYNYVRPLPLSKINRDQPVISEAYKAALSSVAPTNPSVPQGLPSNELVASEALGTYRRYQVSSKFTCPIEAARSLAQAIVSSGCQQQQQLAPAHCSTTSMQATAPGSAGLTDRNSLHLLVPQPPVAPCVSSAYDELLNQQQPPPAIQIPQTMITTPTLAPPPSFPSLFSGSTPLTKPTTTAAAALTVGPTAVGDASVVPMNLPLPSSPCLAPNILPTAGVLPSEVGAATTGAAAVTSISPSPPQVDINACIESSMESALTLACNGGFVDLARLLLERGADKEHRDKKSYTPLHTAVYANQRQIVSLLLDYGADIEAQVERTKDTALSIACSHGRLEVCFYLCCSLCAFCCPSTFSLIVLFVSLSQQIAEELLNRGANKEHRNFSDYTPLSLAASGGFVDVIQLLLRHGAEINSRTGSKLGISPLMLASMNGFTAAVRVLLEHGSDINAQIETNRNTALTLACFQGQHEVVQLLVERKANIEHRAKTGLTPLMEAASGNHVKVGKILLDHGADVNALPVLSSRDTALTIAADKGRTEFVKLLLERLPAVAGFKNQPHRPHFFIHATGGHLEVVQSLIDAHADVNSQDNRKVSCLMAAFRKGHISVVNVLVQHVTQFPSDKDCLRHIKSISADKVCASTSARALHDCPFCVPSFPLHWMTNFFRLQTHLRRNAALITRRGVAQSIKFCGSANGGLPVDALIPVPPIAMHLKLARYPPLKRFLLPDYVPLRHQKVVDSCTSQAASPMDVSLLLGLGPQSLSSVVPRPLSDIPPIFSVAVFSPSSLDLEPEKCRKVIAAAKEKQEGEARKNADFLLEQIEQEEEERANKEAMQARKRERKRNKRKAKLEKEKKDKGSEEAVSEENAASIERAPAESEALVDTEKARDADSKEESKDVSRLVPRQRCPYYNASQLTAFILLCLCPFHLILIYFVLIFFRGDAPPTSLANIVRSAAHTITAGLAASDSAPVHNFLTDIESSASQRREPEAKEAPEPQDSSSTFSRRSRKEAPVPATSTTEPEASVPTSATDLTLQAEATAAAAAAAVTEAKREKHRNKKQSQRAHKRSENTADLHHHQQQQPQHKAAEVSPLSISSAQRSVFYDPGFYTDIPVGDDKGWESVFDSPPHHSNDSNSWFVVQPASSSRSHRSANVPSSNTGTVQDTTDWKTSTGGNLSKRKLAIPVSKHDIGKIIGQGGAVVSALRNMSGIQIDIESARGEEVTERMVYLKGPSEIVQRTYDTIQDLLSGAVAGNDVIAKYASMKKSTQSTSTGAIATRLGGKSSTRKPSATSGTKTASSASTASRSAAATAPQPLLAAKLTASSVIVPLCATMKPSPNTNNNNTSSGLALSSGKTTVGSSWSVKQPVAAGQKGNFAAVAAAGVVSSQPKEATSAKSKHKGSLASALTTTAPSVAQVASAAGPAHAPVSLWSISASTHLSTPTFITPPSDSKSQQPLLDEQSFPPLSTSTLSKAVTTTTNSFESEQVPTPTYEQSNLLPTSKNDLLLQQQQQQMAPQPLVFTVTSTAPGVGPSAGQEPDQALQFQRTRQPSMQSGVAVGSAAVGAAVAANPTSSALKTSTDAMLMFAKPTTSRINSIDTPTSSSSRTFARAPGSERSAHRNATSAASSNPPPASLSAVTGLPTLAPSIVSCLSDPGGVVVTPTKRIAQPQISSTASSLASSNSVYPTGTTLTSSINTTWHSTAVSAPISSSRGKGDISQSIPEGNMSGESRFSSAVTAGAARIDADPSSAALSQFATSAARSNLDALFAQQRAVNGQFMNQPPLSSTAMWAGSQAPGDLGANFQQSGYEYSPSAEGLLSKSLYAGSSSQNPAQSSSQNYMLFQGRGYDTSMPPTDAISAEMFPPHIQSSYRLAHNASTKVNGVSPVSEVLPSCGSPLPGYTLPQNRPNTLNSASGSLFQPRSHVTTADYAAALFNGAPNSAFHSNLSPSLHTGLSAQLPSSRMHQTSSQLGNLGGSAATVPPHHLAHLVPPGQLPLGMHPKQQLQQQQQQQQQTPVTANSNSFLHQPFAAPGMNQSNHAAATGSGDQQGAGCYIGHMYPGGPTGHTYPNATGAVPPTSAVGSGPHQPTQPPAPIGAERRRQAALASTVSTVAATGSGTTSSSLQGSSSVNGLYSQPQQQTPTFAGNPLNPSPANAATNPMLMAFTMNLMQQQLQSQGSARVSGSSAGGHANWPLHHPALWSQGVNSGLANPSGSNQAQQQSLMANAAVAVAALANTGLWPPAAPSASGPGQLPGAVVSNAGGSGNWMLPSQPSVHSQYPPPRPMNSGASGSSSCMMSANAQTSSAGASNLLDEQ</sequence>
<feature type="compositionally biased region" description="Basic and acidic residues" evidence="6">
    <location>
        <begin position="1816"/>
        <end position="1826"/>
    </location>
</feature>
<dbReference type="SMART" id="SM00248">
    <property type="entry name" value="ANK"/>
    <property type="match status" value="25"/>
</dbReference>
<accession>A0A183S773</accession>
<feature type="repeat" description="ANK" evidence="4">
    <location>
        <begin position="1458"/>
        <end position="1490"/>
    </location>
</feature>
<dbReference type="SMART" id="SM00322">
    <property type="entry name" value="KH"/>
    <property type="match status" value="1"/>
</dbReference>
<feature type="region of interest" description="Disordered" evidence="6">
    <location>
        <begin position="871"/>
        <end position="893"/>
    </location>
</feature>
<dbReference type="PANTHER" id="PTHR23206:SF8">
    <property type="entry name" value="ANKYRIN REPEAT AND KH DOMAIN-CONTAINING 1"/>
    <property type="match status" value="1"/>
</dbReference>
<reference evidence="10" key="1">
    <citation type="submission" date="2016-06" db="UniProtKB">
        <authorList>
            <consortium name="WormBaseParasite"/>
        </authorList>
    </citation>
    <scope>IDENTIFICATION</scope>
</reference>
<feature type="compositionally biased region" description="Basic residues" evidence="6">
    <location>
        <begin position="1804"/>
        <end position="1815"/>
    </location>
</feature>
<feature type="repeat" description="ANK" evidence="4">
    <location>
        <begin position="1226"/>
        <end position="1258"/>
    </location>
</feature>
<feature type="compositionally biased region" description="Low complexity" evidence="6">
    <location>
        <begin position="3138"/>
        <end position="3152"/>
    </location>
</feature>
<feature type="compositionally biased region" description="Polar residues" evidence="6">
    <location>
        <begin position="3094"/>
        <end position="3107"/>
    </location>
</feature>
<feature type="region of interest" description="Disordered" evidence="6">
    <location>
        <begin position="2009"/>
        <end position="2058"/>
    </location>
</feature>
<evidence type="ECO:0000313" key="10">
    <source>
        <dbReference type="WBParaSite" id="SSLN_0000007301-mRNA-1"/>
    </source>
</evidence>
<feature type="domain" description="K Homology" evidence="7">
    <location>
        <begin position="2142"/>
        <end position="2213"/>
    </location>
</feature>
<dbReference type="OrthoDB" id="10071877at2759"/>
<keyword evidence="1" id="KW-0677">Repeat</keyword>
<feature type="compositionally biased region" description="Low complexity" evidence="6">
    <location>
        <begin position="679"/>
        <end position="694"/>
    </location>
</feature>
<dbReference type="SUPFAM" id="SSF48403">
    <property type="entry name" value="Ankyrin repeat"/>
    <property type="match status" value="3"/>
</dbReference>
<reference evidence="8 9" key="2">
    <citation type="submission" date="2018-11" db="EMBL/GenBank/DDBJ databases">
        <authorList>
            <consortium name="Pathogen Informatics"/>
        </authorList>
    </citation>
    <scope>NUCLEOTIDE SEQUENCE [LARGE SCALE GENOMIC DNA]</scope>
    <source>
        <strain evidence="8 9">NST_G2</strain>
    </source>
</reference>
<feature type="region of interest" description="Disordered" evidence="6">
    <location>
        <begin position="3028"/>
        <end position="3120"/>
    </location>
</feature>
<dbReference type="GO" id="GO:0045087">
    <property type="term" value="P:innate immune response"/>
    <property type="evidence" value="ECO:0007669"/>
    <property type="project" value="TreeGrafter"/>
</dbReference>
<feature type="compositionally biased region" description="Polar residues" evidence="6">
    <location>
        <begin position="2917"/>
        <end position="2935"/>
    </location>
</feature>
<name>A0A183S773_SCHSO</name>
<feature type="compositionally biased region" description="Polar residues" evidence="6">
    <location>
        <begin position="2446"/>
        <end position="2461"/>
    </location>
</feature>
<feature type="repeat" description="ANK" evidence="4">
    <location>
        <begin position="1391"/>
        <end position="1423"/>
    </location>
</feature>
<proteinExistence type="predicted"/>
<organism evidence="10">
    <name type="scientific">Schistocephalus solidus</name>
    <name type="common">Tapeworm</name>
    <dbReference type="NCBI Taxonomy" id="70667"/>
    <lineage>
        <taxon>Eukaryota</taxon>
        <taxon>Metazoa</taxon>
        <taxon>Spiralia</taxon>
        <taxon>Lophotrochozoa</taxon>
        <taxon>Platyhelminthes</taxon>
        <taxon>Cestoda</taxon>
        <taxon>Eucestoda</taxon>
        <taxon>Diphyllobothriidea</taxon>
        <taxon>Diphyllobothriidae</taxon>
        <taxon>Schistocephalus</taxon>
    </lineage>
</organism>
<feature type="repeat" description="ANK" evidence="4">
    <location>
        <begin position="262"/>
        <end position="294"/>
    </location>
</feature>
<dbReference type="PANTHER" id="PTHR23206">
    <property type="entry name" value="MASK PROTEIN"/>
    <property type="match status" value="1"/>
</dbReference>
<feature type="region of interest" description="Disordered" evidence="6">
    <location>
        <begin position="2406"/>
        <end position="2461"/>
    </location>
</feature>
<evidence type="ECO:0000256" key="3">
    <source>
        <dbReference type="ARBA" id="ARBA00023054"/>
    </source>
</evidence>
<feature type="compositionally biased region" description="Polar residues" evidence="6">
    <location>
        <begin position="2557"/>
        <end position="2571"/>
    </location>
</feature>
<feature type="region of interest" description="Disordered" evidence="6">
    <location>
        <begin position="1792"/>
        <end position="1865"/>
    </location>
</feature>
<feature type="compositionally biased region" description="Basic and acidic residues" evidence="6">
    <location>
        <begin position="1849"/>
        <end position="1865"/>
    </location>
</feature>
<feature type="compositionally biased region" description="Basic and acidic residues" evidence="6">
    <location>
        <begin position="1950"/>
        <end position="1960"/>
    </location>
</feature>
<evidence type="ECO:0000256" key="4">
    <source>
        <dbReference type="PROSITE-ProRule" id="PRU00023"/>
    </source>
</evidence>
<feature type="repeat" description="ANK" evidence="4">
    <location>
        <begin position="1356"/>
        <end position="1388"/>
    </location>
</feature>
<dbReference type="InterPro" id="IPR004088">
    <property type="entry name" value="KH_dom_type_1"/>
</dbReference>
<feature type="repeat" description="ANK" evidence="4">
    <location>
        <begin position="495"/>
        <end position="527"/>
    </location>
</feature>
<feature type="repeat" description="ANK" evidence="4">
    <location>
        <begin position="162"/>
        <end position="194"/>
    </location>
</feature>
<keyword evidence="9" id="KW-1185">Reference proteome</keyword>
<dbReference type="InterPro" id="IPR002110">
    <property type="entry name" value="Ankyrin_rpt"/>
</dbReference>
<feature type="repeat" description="ANK" evidence="4">
    <location>
        <begin position="229"/>
        <end position="261"/>
    </location>
</feature>
<feature type="repeat" description="ANK" evidence="4">
    <location>
        <begin position="428"/>
        <end position="450"/>
    </location>
</feature>
<keyword evidence="2 4" id="KW-0040">ANK repeat</keyword>